<dbReference type="InterPro" id="IPR004358">
    <property type="entry name" value="Sig_transdc_His_kin-like_C"/>
</dbReference>
<dbReference type="AlphaFoldDB" id="K2KTF5"/>
<dbReference type="InterPro" id="IPR035965">
    <property type="entry name" value="PAS-like_dom_sf"/>
</dbReference>
<evidence type="ECO:0000256" key="8">
    <source>
        <dbReference type="ARBA" id="ARBA00023012"/>
    </source>
</evidence>
<dbReference type="Pfam" id="PF00512">
    <property type="entry name" value="HisKA"/>
    <property type="match status" value="1"/>
</dbReference>
<accession>K2KTF5</accession>
<evidence type="ECO:0000256" key="4">
    <source>
        <dbReference type="ARBA" id="ARBA00022679"/>
    </source>
</evidence>
<dbReference type="GO" id="GO:0000155">
    <property type="term" value="F:phosphorelay sensor kinase activity"/>
    <property type="evidence" value="ECO:0007669"/>
    <property type="project" value="InterPro"/>
</dbReference>
<dbReference type="STRING" id="740709.A10D4_11049"/>
<evidence type="ECO:0000313" key="11">
    <source>
        <dbReference type="Proteomes" id="UP000014115"/>
    </source>
</evidence>
<dbReference type="SUPFAM" id="SSF55785">
    <property type="entry name" value="PYP-like sensor domain (PAS domain)"/>
    <property type="match status" value="1"/>
</dbReference>
<dbReference type="Proteomes" id="UP000014115">
    <property type="component" value="Unassembled WGS sequence"/>
</dbReference>
<dbReference type="SMART" id="SM00388">
    <property type="entry name" value="HisKA"/>
    <property type="match status" value="1"/>
</dbReference>
<dbReference type="NCBIfam" id="NF008293">
    <property type="entry name" value="PRK11073.1"/>
    <property type="match status" value="1"/>
</dbReference>
<dbReference type="PANTHER" id="PTHR43065">
    <property type="entry name" value="SENSOR HISTIDINE KINASE"/>
    <property type="match status" value="1"/>
</dbReference>
<dbReference type="SUPFAM" id="SSF47384">
    <property type="entry name" value="Homodimeric domain of signal transducing histidine kinase"/>
    <property type="match status" value="1"/>
</dbReference>
<evidence type="ECO:0000256" key="7">
    <source>
        <dbReference type="ARBA" id="ARBA00022840"/>
    </source>
</evidence>
<reference evidence="10 11" key="1">
    <citation type="journal article" date="2012" name="J. Bacteriol.">
        <title>Genome Sequence of Idiomarina xiamenensis Type Strain 10-D-4.</title>
        <authorList>
            <person name="Lai Q."/>
            <person name="Wang L."/>
            <person name="Wang W."/>
            <person name="Shao Z."/>
        </authorList>
    </citation>
    <scope>NUCLEOTIDE SEQUENCE [LARGE SCALE GENOMIC DNA]</scope>
    <source>
        <strain evidence="10 11">10-D-4</strain>
    </source>
</reference>
<dbReference type="PATRIC" id="fig|740709.3.peg.2232"/>
<dbReference type="InterPro" id="IPR003594">
    <property type="entry name" value="HATPase_dom"/>
</dbReference>
<dbReference type="EMBL" id="AMRG01000014">
    <property type="protein sequence ID" value="EKE80920.1"/>
    <property type="molecule type" value="Genomic_DNA"/>
</dbReference>
<keyword evidence="4" id="KW-0808">Transferase</keyword>
<dbReference type="InterPro" id="IPR036097">
    <property type="entry name" value="HisK_dim/P_sf"/>
</dbReference>
<dbReference type="InterPro" id="IPR036890">
    <property type="entry name" value="HATPase_C_sf"/>
</dbReference>
<keyword evidence="3" id="KW-0597">Phosphoprotein</keyword>
<feature type="domain" description="Histidine kinase" evidence="9">
    <location>
        <begin position="135"/>
        <end position="347"/>
    </location>
</feature>
<comment type="catalytic activity">
    <reaction evidence="1">
        <text>ATP + protein L-histidine = ADP + protein N-phospho-L-histidine.</text>
        <dbReference type="EC" id="2.7.13.3"/>
    </reaction>
</comment>
<evidence type="ECO:0000256" key="2">
    <source>
        <dbReference type="ARBA" id="ARBA00012438"/>
    </source>
</evidence>
<dbReference type="PRINTS" id="PR00344">
    <property type="entry name" value="BCTRLSENSOR"/>
</dbReference>
<dbReference type="CDD" id="cd00082">
    <property type="entry name" value="HisKA"/>
    <property type="match status" value="1"/>
</dbReference>
<keyword evidence="6 10" id="KW-0418">Kinase</keyword>
<dbReference type="RefSeq" id="WP_008489558.1">
    <property type="nucleotide sequence ID" value="NZ_AMRG01000014.1"/>
</dbReference>
<dbReference type="SUPFAM" id="SSF55874">
    <property type="entry name" value="ATPase domain of HSP90 chaperone/DNA topoisomerase II/histidine kinase"/>
    <property type="match status" value="1"/>
</dbReference>
<dbReference type="PANTHER" id="PTHR43065:SF16">
    <property type="entry name" value="SENSORY HISTIDINE KINASE_PHOSPHATASE NTRB"/>
    <property type="match status" value="1"/>
</dbReference>
<dbReference type="InterPro" id="IPR013767">
    <property type="entry name" value="PAS_fold"/>
</dbReference>
<evidence type="ECO:0000313" key="10">
    <source>
        <dbReference type="EMBL" id="EKE80920.1"/>
    </source>
</evidence>
<evidence type="ECO:0000256" key="5">
    <source>
        <dbReference type="ARBA" id="ARBA00022741"/>
    </source>
</evidence>
<dbReference type="Gene3D" id="3.30.450.20">
    <property type="entry name" value="PAS domain"/>
    <property type="match status" value="1"/>
</dbReference>
<evidence type="ECO:0000256" key="3">
    <source>
        <dbReference type="ARBA" id="ARBA00022553"/>
    </source>
</evidence>
<gene>
    <name evidence="10" type="ORF">A10D4_11049</name>
</gene>
<sequence length="359" mass="40291">MPYQRLLNQLQTAVVILDPALHIEYINAAAETLLDNSASRLYQVPFLSLFRFTSMNPQWLSLCLHEQQSVSDSEVVLELQNQHKITVELAAQPLHSEPWRHHILLELRQVDQIRRISQETAQQHQLHAVQALVRGLAHEIKNPLGGLRGAAQLLARELPTPALTEYTDLIMAQADRLRHLVDRLLGPNRIIERELTNIHAVLEQVYQMVRLEAPATVRLVRDYDPSIPELLMQADAIQQALLNIARNAIQAIAADGEVRFRTRVLHQETIYGKRIRQCLLVSIIDNGPGIDATIRDTLFYPMVTSRAEGTGLGLSIAQTMVQQHGGKIELSSEPGHTEFAIYLPYADATAGKVKSAEPN</sequence>
<dbReference type="InterPro" id="IPR005467">
    <property type="entry name" value="His_kinase_dom"/>
</dbReference>
<dbReference type="Pfam" id="PF02518">
    <property type="entry name" value="HATPase_c"/>
    <property type="match status" value="1"/>
</dbReference>
<dbReference type="eggNOG" id="COG3852">
    <property type="taxonomic scope" value="Bacteria"/>
</dbReference>
<name>K2KTF5_9GAMM</name>
<proteinExistence type="predicted"/>
<dbReference type="EC" id="2.7.13.3" evidence="2"/>
<dbReference type="Pfam" id="PF00989">
    <property type="entry name" value="PAS"/>
    <property type="match status" value="1"/>
</dbReference>
<dbReference type="OrthoDB" id="9789238at2"/>
<dbReference type="InterPro" id="IPR003661">
    <property type="entry name" value="HisK_dim/P_dom"/>
</dbReference>
<dbReference type="Gene3D" id="3.30.565.10">
    <property type="entry name" value="Histidine kinase-like ATPase, C-terminal domain"/>
    <property type="match status" value="1"/>
</dbReference>
<dbReference type="SMART" id="SM00387">
    <property type="entry name" value="HATPase_c"/>
    <property type="match status" value="1"/>
</dbReference>
<dbReference type="PROSITE" id="PS50109">
    <property type="entry name" value="HIS_KIN"/>
    <property type="match status" value="1"/>
</dbReference>
<protein>
    <recommendedName>
        <fullName evidence="2">histidine kinase</fullName>
        <ecNumber evidence="2">2.7.13.3</ecNumber>
    </recommendedName>
</protein>
<keyword evidence="11" id="KW-1185">Reference proteome</keyword>
<evidence type="ECO:0000259" key="9">
    <source>
        <dbReference type="PROSITE" id="PS50109"/>
    </source>
</evidence>
<keyword evidence="7" id="KW-0067">ATP-binding</keyword>
<evidence type="ECO:0000256" key="6">
    <source>
        <dbReference type="ARBA" id="ARBA00022777"/>
    </source>
</evidence>
<comment type="caution">
    <text evidence="10">The sequence shown here is derived from an EMBL/GenBank/DDBJ whole genome shotgun (WGS) entry which is preliminary data.</text>
</comment>
<evidence type="ECO:0000256" key="1">
    <source>
        <dbReference type="ARBA" id="ARBA00000085"/>
    </source>
</evidence>
<keyword evidence="5" id="KW-0547">Nucleotide-binding</keyword>
<organism evidence="10 11">
    <name type="scientific">Idiomarina xiamenensis 10-D-4</name>
    <dbReference type="NCBI Taxonomy" id="740709"/>
    <lineage>
        <taxon>Bacteria</taxon>
        <taxon>Pseudomonadati</taxon>
        <taxon>Pseudomonadota</taxon>
        <taxon>Gammaproteobacteria</taxon>
        <taxon>Alteromonadales</taxon>
        <taxon>Idiomarinaceae</taxon>
        <taxon>Idiomarina</taxon>
    </lineage>
</organism>
<dbReference type="Gene3D" id="1.10.287.130">
    <property type="match status" value="1"/>
</dbReference>
<dbReference type="GO" id="GO:0005524">
    <property type="term" value="F:ATP binding"/>
    <property type="evidence" value="ECO:0007669"/>
    <property type="project" value="UniProtKB-KW"/>
</dbReference>
<dbReference type="GO" id="GO:0006355">
    <property type="term" value="P:regulation of DNA-templated transcription"/>
    <property type="evidence" value="ECO:0007669"/>
    <property type="project" value="InterPro"/>
</dbReference>
<keyword evidence="8" id="KW-0902">Two-component regulatory system</keyword>